<feature type="region of interest" description="Disordered" evidence="1">
    <location>
        <begin position="523"/>
        <end position="548"/>
    </location>
</feature>
<dbReference type="Pfam" id="PF00620">
    <property type="entry name" value="RhoGAP"/>
    <property type="match status" value="1"/>
</dbReference>
<feature type="compositionally biased region" description="Low complexity" evidence="1">
    <location>
        <begin position="73"/>
        <end position="86"/>
    </location>
</feature>
<dbReference type="Gene3D" id="1.10.555.10">
    <property type="entry name" value="Rho GTPase activation protein"/>
    <property type="match status" value="1"/>
</dbReference>
<accession>A0ABR3FGR9</accession>
<dbReference type="SMART" id="SM00324">
    <property type="entry name" value="RhoGAP"/>
    <property type="match status" value="1"/>
</dbReference>
<evidence type="ECO:0000256" key="1">
    <source>
        <dbReference type="SAM" id="MobiDB-lite"/>
    </source>
</evidence>
<dbReference type="EMBL" id="JBAHYK010000390">
    <property type="protein sequence ID" value="KAL0574515.1"/>
    <property type="molecule type" value="Genomic_DNA"/>
</dbReference>
<protein>
    <recommendedName>
        <fullName evidence="2">Rho-GAP domain-containing protein</fullName>
    </recommendedName>
</protein>
<dbReference type="PROSITE" id="PS50238">
    <property type="entry name" value="RHOGAP"/>
    <property type="match status" value="1"/>
</dbReference>
<evidence type="ECO:0000313" key="4">
    <source>
        <dbReference type="Proteomes" id="UP001465976"/>
    </source>
</evidence>
<feature type="compositionally biased region" description="Low complexity" evidence="1">
    <location>
        <begin position="523"/>
        <end position="533"/>
    </location>
</feature>
<feature type="compositionally biased region" description="Low complexity" evidence="1">
    <location>
        <begin position="604"/>
        <end position="625"/>
    </location>
</feature>
<dbReference type="InterPro" id="IPR008936">
    <property type="entry name" value="Rho_GTPase_activation_prot"/>
</dbReference>
<evidence type="ECO:0000259" key="2">
    <source>
        <dbReference type="PROSITE" id="PS50238"/>
    </source>
</evidence>
<feature type="compositionally biased region" description="Basic residues" evidence="1">
    <location>
        <begin position="584"/>
        <end position="596"/>
    </location>
</feature>
<evidence type="ECO:0000313" key="3">
    <source>
        <dbReference type="EMBL" id="KAL0574515.1"/>
    </source>
</evidence>
<name>A0ABR3FGR9_9AGAR</name>
<reference evidence="3 4" key="1">
    <citation type="submission" date="2024-02" db="EMBL/GenBank/DDBJ databases">
        <title>A draft genome for the cacao thread blight pathogen Marasmius crinis-equi.</title>
        <authorList>
            <person name="Cohen S.P."/>
            <person name="Baruah I.K."/>
            <person name="Amoako-Attah I."/>
            <person name="Bukari Y."/>
            <person name="Meinhardt L.W."/>
            <person name="Bailey B.A."/>
        </authorList>
    </citation>
    <scope>NUCLEOTIDE SEQUENCE [LARGE SCALE GENOMIC DNA]</scope>
    <source>
        <strain evidence="3 4">GH-76</strain>
    </source>
</reference>
<feature type="region of interest" description="Disordered" evidence="1">
    <location>
        <begin position="646"/>
        <end position="710"/>
    </location>
</feature>
<feature type="domain" description="Rho-GAP" evidence="2">
    <location>
        <begin position="219"/>
        <end position="416"/>
    </location>
</feature>
<comment type="caution">
    <text evidence="3">The sequence shown here is derived from an EMBL/GenBank/DDBJ whole genome shotgun (WGS) entry which is preliminary data.</text>
</comment>
<gene>
    <name evidence="3" type="ORF">V5O48_007448</name>
</gene>
<dbReference type="Proteomes" id="UP001465976">
    <property type="component" value="Unassembled WGS sequence"/>
</dbReference>
<sequence>MLFPRRGSAQDPDPYTPVPTQSLRARREDPLNTSSNTLSPPRKRSLSARVRAASLPSNGRPVTKISIPDLSQSKPSSPTNASTTPSRLPRLQPRRVHQKSVSLSVPRSGIPRPSTIRATAEVTRTKPPTPPRHNTFTVKSRHFIKHEPLIVVQHLRSLLILDGLEWSDHLHIDDLVALHEREMMEVAHRLKQYQSKNRQPRCSQDDDTLTIFGTTLRQASLYASAKAILGGHEHDLPIVVFACVEELYRRGPPTLNALPVVPKPSHRLEQLIRAYDSPLTRFGSDTHLENERLEDVYGLLAMYLSRLPEPVFAPYEIARGLKSALLAWCLSASDAGIQGPNQIKIAQLLLRLLPAPHLSLFVYLMAFVCQIRAQDRLGIPVSLGSTFGRWLFGRCGDEGKAAAMMMWFIHNWGEIIITFFDELPALSSSTRKSHTRPPIIDHQATPKVLQDVQAAARSPVHVSVSLPSEQVAYAGGRDGITPSGSAIKVGMVQTQSYGYLTENSTEASRTASFVDLPGSLVTAAAPASPSGTAQSVDDDNMSRCSSGSAQVNERLLDNVDDAEHIPSFQLPQISLPCTPITPTNRHRTRIPKPKPKSRSDSHISESGSESASSSSCYSTSSRMYSPESKLEETWKSVLRVVNTGDDNLLLSPTSVDDDERLYTGKSRDDDDRVYALYPTSSSDSSSDPEEAYGGLAKPSPPSNKRSDGRGRVAVKLSRGVKEIDEDLGRFTNTEVCCQCKNGCPTRVLMRELRERLALVERERDEAVERARILINVRGV</sequence>
<organism evidence="3 4">
    <name type="scientific">Marasmius crinis-equi</name>
    <dbReference type="NCBI Taxonomy" id="585013"/>
    <lineage>
        <taxon>Eukaryota</taxon>
        <taxon>Fungi</taxon>
        <taxon>Dikarya</taxon>
        <taxon>Basidiomycota</taxon>
        <taxon>Agaricomycotina</taxon>
        <taxon>Agaricomycetes</taxon>
        <taxon>Agaricomycetidae</taxon>
        <taxon>Agaricales</taxon>
        <taxon>Marasmiineae</taxon>
        <taxon>Marasmiaceae</taxon>
        <taxon>Marasmius</taxon>
    </lineage>
</organism>
<keyword evidence="4" id="KW-1185">Reference proteome</keyword>
<feature type="region of interest" description="Disordered" evidence="1">
    <location>
        <begin position="570"/>
        <end position="625"/>
    </location>
</feature>
<feature type="compositionally biased region" description="Basic and acidic residues" evidence="1">
    <location>
        <begin position="660"/>
        <end position="673"/>
    </location>
</feature>
<proteinExistence type="predicted"/>
<feature type="region of interest" description="Disordered" evidence="1">
    <location>
        <begin position="1"/>
        <end position="113"/>
    </location>
</feature>
<dbReference type="InterPro" id="IPR000198">
    <property type="entry name" value="RhoGAP_dom"/>
</dbReference>
<dbReference type="SUPFAM" id="SSF48350">
    <property type="entry name" value="GTPase activation domain, GAP"/>
    <property type="match status" value="1"/>
</dbReference>